<dbReference type="Pfam" id="PF13691">
    <property type="entry name" value="Lactamase_B_4"/>
    <property type="match status" value="1"/>
</dbReference>
<feature type="compositionally biased region" description="Basic and acidic residues" evidence="11">
    <location>
        <begin position="144"/>
        <end position="153"/>
    </location>
</feature>
<evidence type="ECO:0000256" key="7">
    <source>
        <dbReference type="ARBA" id="ARBA00022723"/>
    </source>
</evidence>
<dbReference type="AlphaFoldDB" id="A0A9W6YYX1"/>
<proteinExistence type="inferred from homology"/>
<sequence>MLTSIHRFTPIHNFRYTSGKRYSNLSRIARRKRFGQAAIHRESVNIASVCVELLSHSIPAHPKPQEPTKSAKSIDPTFFTSTTFNGNNKPKEKQSLSQLGTDKFSISFSLSSNLYEKTAELVNKLNPSASEPIIEQVLEPLPEQETKKSKREIQQPSKKKRKSLSKRGMSLQLTTVSHPTSDITQSSVMILTSNTGTRNLVGSIPEGLQRRCNEMGTRISRLQNIFMSGILDWSRIGGLPGMILTIADQGVKDLGICHSGNKNILKYMISNWRFFVFRFGINLTVHDELPPHEPYKCDGFNMFPINIEPSSLSDTPKKGTFLQKEEEKLNSVTHSKLTKMIDFIFPKPGVNSSNPPGPNKYICNVELPSTVKNEKISTSWIMQGDEIRGRFLPQKAKELGCKVEHFKVLCSGKSVTLDDGTVVLPHQVLEPNRMFPPILFLDIPSEDHLDPVLKYNWMKELESVSGADGVKRYGVIYHFIGDDMHLLLDDPKYVEFIKSFGEETIHFFGSKEYVPNTLNYVTSFRENPTRVG</sequence>
<gene>
    <name evidence="13" type="ORF">Amon01_000483500</name>
</gene>
<evidence type="ECO:0000256" key="8">
    <source>
        <dbReference type="ARBA" id="ARBA00022759"/>
    </source>
</evidence>
<dbReference type="Gene3D" id="3.60.15.10">
    <property type="entry name" value="Ribonuclease Z/Hydroxyacylglutathione hydrolase-like"/>
    <property type="match status" value="1"/>
</dbReference>
<dbReference type="EC" id="3.1.26.11" evidence="4"/>
<evidence type="ECO:0000256" key="2">
    <source>
        <dbReference type="ARBA" id="ARBA00001947"/>
    </source>
</evidence>
<evidence type="ECO:0000256" key="11">
    <source>
        <dbReference type="SAM" id="MobiDB-lite"/>
    </source>
</evidence>
<accession>A0A9W6YYX1</accession>
<keyword evidence="5" id="KW-0819">tRNA processing</keyword>
<feature type="region of interest" description="Disordered" evidence="11">
    <location>
        <begin position="59"/>
        <end position="97"/>
    </location>
</feature>
<evidence type="ECO:0000256" key="1">
    <source>
        <dbReference type="ARBA" id="ARBA00000402"/>
    </source>
</evidence>
<feature type="domain" description="tRNase Z endonuclease" evidence="12">
    <location>
        <begin position="174"/>
        <end position="238"/>
    </location>
</feature>
<protein>
    <recommendedName>
        <fullName evidence="4">ribonuclease Z</fullName>
        <ecNumber evidence="4">3.1.26.11</ecNumber>
    </recommendedName>
</protein>
<dbReference type="GO" id="GO:0046872">
    <property type="term" value="F:metal ion binding"/>
    <property type="evidence" value="ECO:0007669"/>
    <property type="project" value="UniProtKB-KW"/>
</dbReference>
<dbReference type="SUPFAM" id="SSF56281">
    <property type="entry name" value="Metallo-hydrolase/oxidoreductase"/>
    <property type="match status" value="1"/>
</dbReference>
<dbReference type="InterPro" id="IPR027794">
    <property type="entry name" value="tRNase_Z_dom"/>
</dbReference>
<keyword evidence="6" id="KW-0540">Nuclease</keyword>
<reference evidence="13" key="1">
    <citation type="submission" date="2023-04" db="EMBL/GenBank/DDBJ databases">
        <title>Ambrosiozyma monospora NBRC 1965.</title>
        <authorList>
            <person name="Ichikawa N."/>
            <person name="Sato H."/>
            <person name="Tonouchi N."/>
        </authorList>
    </citation>
    <scope>NUCLEOTIDE SEQUENCE</scope>
    <source>
        <strain evidence="13">NBRC 1965</strain>
    </source>
</reference>
<evidence type="ECO:0000259" key="12">
    <source>
        <dbReference type="Pfam" id="PF13691"/>
    </source>
</evidence>
<comment type="catalytic activity">
    <reaction evidence="1">
        <text>Endonucleolytic cleavage of RNA, removing extra 3' nucleotides from tRNA precursor, generating 3' termini of tRNAs. A 3'-hydroxy group is left at the tRNA terminus and a 5'-phosphoryl group is left at the trailer molecule.</text>
        <dbReference type="EC" id="3.1.26.11"/>
    </reaction>
</comment>
<comment type="caution">
    <text evidence="13">The sequence shown here is derived from an EMBL/GenBank/DDBJ whole genome shotgun (WGS) entry which is preliminary data.</text>
</comment>
<evidence type="ECO:0000313" key="13">
    <source>
        <dbReference type="EMBL" id="GMG37590.1"/>
    </source>
</evidence>
<dbReference type="PANTHER" id="PTHR12553:SF49">
    <property type="entry name" value="ZINC PHOSPHODIESTERASE ELAC PROTEIN 2"/>
    <property type="match status" value="1"/>
</dbReference>
<dbReference type="InterPro" id="IPR036866">
    <property type="entry name" value="RibonucZ/Hydroxyglut_hydro"/>
</dbReference>
<dbReference type="EMBL" id="BSXU01002441">
    <property type="protein sequence ID" value="GMG37590.1"/>
    <property type="molecule type" value="Genomic_DNA"/>
</dbReference>
<dbReference type="GO" id="GO:0005739">
    <property type="term" value="C:mitochondrion"/>
    <property type="evidence" value="ECO:0007669"/>
    <property type="project" value="TreeGrafter"/>
</dbReference>
<evidence type="ECO:0000256" key="6">
    <source>
        <dbReference type="ARBA" id="ARBA00022722"/>
    </source>
</evidence>
<comment type="cofactor">
    <cofactor evidence="2">
        <name>Zn(2+)</name>
        <dbReference type="ChEBI" id="CHEBI:29105"/>
    </cofactor>
</comment>
<dbReference type="PANTHER" id="PTHR12553">
    <property type="entry name" value="ZINC PHOSPHODIESTERASE ELAC PROTEIN 2"/>
    <property type="match status" value="1"/>
</dbReference>
<evidence type="ECO:0000256" key="4">
    <source>
        <dbReference type="ARBA" id="ARBA00012477"/>
    </source>
</evidence>
<evidence type="ECO:0000313" key="14">
    <source>
        <dbReference type="Proteomes" id="UP001165063"/>
    </source>
</evidence>
<keyword evidence="8" id="KW-0255">Endonuclease</keyword>
<dbReference type="Proteomes" id="UP001165063">
    <property type="component" value="Unassembled WGS sequence"/>
</dbReference>
<keyword evidence="7" id="KW-0479">Metal-binding</keyword>
<feature type="compositionally biased region" description="Low complexity" evidence="11">
    <location>
        <begin position="77"/>
        <end position="88"/>
    </location>
</feature>
<keyword evidence="10" id="KW-0862">Zinc</keyword>
<name>A0A9W6YYX1_AMBMO</name>
<dbReference type="OrthoDB" id="527344at2759"/>
<evidence type="ECO:0000256" key="3">
    <source>
        <dbReference type="ARBA" id="ARBA00007823"/>
    </source>
</evidence>
<feature type="region of interest" description="Disordered" evidence="11">
    <location>
        <begin position="138"/>
        <end position="178"/>
    </location>
</feature>
<organism evidence="13 14">
    <name type="scientific">Ambrosiozyma monospora</name>
    <name type="common">Yeast</name>
    <name type="synonym">Endomycopsis monosporus</name>
    <dbReference type="NCBI Taxonomy" id="43982"/>
    <lineage>
        <taxon>Eukaryota</taxon>
        <taxon>Fungi</taxon>
        <taxon>Dikarya</taxon>
        <taxon>Ascomycota</taxon>
        <taxon>Saccharomycotina</taxon>
        <taxon>Pichiomycetes</taxon>
        <taxon>Pichiales</taxon>
        <taxon>Pichiaceae</taxon>
        <taxon>Ambrosiozyma</taxon>
    </lineage>
</organism>
<evidence type="ECO:0000256" key="5">
    <source>
        <dbReference type="ARBA" id="ARBA00022694"/>
    </source>
</evidence>
<comment type="similarity">
    <text evidence="3">Belongs to the RNase Z family.</text>
</comment>
<evidence type="ECO:0000256" key="10">
    <source>
        <dbReference type="ARBA" id="ARBA00022833"/>
    </source>
</evidence>
<dbReference type="InterPro" id="IPR047151">
    <property type="entry name" value="RNZ2-like"/>
</dbReference>
<keyword evidence="14" id="KW-1185">Reference proteome</keyword>
<dbReference type="GO" id="GO:1990180">
    <property type="term" value="P:mitochondrial tRNA 3'-end processing"/>
    <property type="evidence" value="ECO:0007669"/>
    <property type="project" value="TreeGrafter"/>
</dbReference>
<dbReference type="GO" id="GO:0042781">
    <property type="term" value="F:3'-tRNA processing endoribonuclease activity"/>
    <property type="evidence" value="ECO:0007669"/>
    <property type="project" value="UniProtKB-EC"/>
</dbReference>
<keyword evidence="9" id="KW-0378">Hydrolase</keyword>
<evidence type="ECO:0000256" key="9">
    <source>
        <dbReference type="ARBA" id="ARBA00022801"/>
    </source>
</evidence>